<keyword evidence="1" id="KW-0812">Transmembrane</keyword>
<organism evidence="2 3">
    <name type="scientific">Sphaerobolus stellatus (strain SS14)</name>
    <dbReference type="NCBI Taxonomy" id="990650"/>
    <lineage>
        <taxon>Eukaryota</taxon>
        <taxon>Fungi</taxon>
        <taxon>Dikarya</taxon>
        <taxon>Basidiomycota</taxon>
        <taxon>Agaricomycotina</taxon>
        <taxon>Agaricomycetes</taxon>
        <taxon>Phallomycetidae</taxon>
        <taxon>Geastrales</taxon>
        <taxon>Sphaerobolaceae</taxon>
        <taxon>Sphaerobolus</taxon>
    </lineage>
</organism>
<proteinExistence type="predicted"/>
<gene>
    <name evidence="2" type="ORF">M422DRAFT_32264</name>
</gene>
<accession>A0A0C9VQF2</accession>
<feature type="transmembrane region" description="Helical" evidence="1">
    <location>
        <begin position="24"/>
        <end position="49"/>
    </location>
</feature>
<keyword evidence="3" id="KW-1185">Reference proteome</keyword>
<keyword evidence="1" id="KW-1133">Transmembrane helix</keyword>
<protein>
    <submittedName>
        <fullName evidence="2">Uncharacterized protein</fullName>
    </submittedName>
</protein>
<sequence>MSKDFIGIGAHWDHFLRMKSDRGLVQGIHCSCGLVCVVLIAGFTCYYLLTMKSGFMQINTMVSRLARISVESALGPTTILPPLSQPIESPSSIGLTERSHKLTGPLCIRLGARTVYMYGARLTGSVLM</sequence>
<dbReference type="EMBL" id="KN837144">
    <property type="protein sequence ID" value="KIJ40415.1"/>
    <property type="molecule type" value="Genomic_DNA"/>
</dbReference>
<evidence type="ECO:0000313" key="3">
    <source>
        <dbReference type="Proteomes" id="UP000054279"/>
    </source>
</evidence>
<dbReference type="HOGENOM" id="CLU_1964906_0_0_1"/>
<keyword evidence="1" id="KW-0472">Membrane</keyword>
<dbReference type="Proteomes" id="UP000054279">
    <property type="component" value="Unassembled WGS sequence"/>
</dbReference>
<feature type="non-terminal residue" evidence="2">
    <location>
        <position position="128"/>
    </location>
</feature>
<reference evidence="2 3" key="1">
    <citation type="submission" date="2014-06" db="EMBL/GenBank/DDBJ databases">
        <title>Evolutionary Origins and Diversification of the Mycorrhizal Mutualists.</title>
        <authorList>
            <consortium name="DOE Joint Genome Institute"/>
            <consortium name="Mycorrhizal Genomics Consortium"/>
            <person name="Kohler A."/>
            <person name="Kuo A."/>
            <person name="Nagy L.G."/>
            <person name="Floudas D."/>
            <person name="Copeland A."/>
            <person name="Barry K.W."/>
            <person name="Cichocki N."/>
            <person name="Veneault-Fourrey C."/>
            <person name="LaButti K."/>
            <person name="Lindquist E.A."/>
            <person name="Lipzen A."/>
            <person name="Lundell T."/>
            <person name="Morin E."/>
            <person name="Murat C."/>
            <person name="Riley R."/>
            <person name="Ohm R."/>
            <person name="Sun H."/>
            <person name="Tunlid A."/>
            <person name="Henrissat B."/>
            <person name="Grigoriev I.V."/>
            <person name="Hibbett D.S."/>
            <person name="Martin F."/>
        </authorList>
    </citation>
    <scope>NUCLEOTIDE SEQUENCE [LARGE SCALE GENOMIC DNA]</scope>
    <source>
        <strain evidence="2 3">SS14</strain>
    </source>
</reference>
<evidence type="ECO:0000313" key="2">
    <source>
        <dbReference type="EMBL" id="KIJ40415.1"/>
    </source>
</evidence>
<evidence type="ECO:0000256" key="1">
    <source>
        <dbReference type="SAM" id="Phobius"/>
    </source>
</evidence>
<dbReference type="AlphaFoldDB" id="A0A0C9VQF2"/>
<name>A0A0C9VQF2_SPHS4</name>